<dbReference type="InterPro" id="IPR055377">
    <property type="entry name" value="GH3_M"/>
</dbReference>
<feature type="compositionally biased region" description="Low complexity" evidence="1">
    <location>
        <begin position="233"/>
        <end position="246"/>
    </location>
</feature>
<accession>A0A1B7MG51</accession>
<keyword evidence="4" id="KW-1185">Reference proteome</keyword>
<protein>
    <recommendedName>
        <fullName evidence="2">GH3 middle domain-containing protein</fullName>
    </recommendedName>
</protein>
<evidence type="ECO:0000313" key="3">
    <source>
        <dbReference type="EMBL" id="OAX31568.1"/>
    </source>
</evidence>
<sequence>MLSAANIRLHAFNAAPPDILFCVSLPADLSSLLPQSLTLFVPQQTWNLALELIPDASHILFSIVRPTRGILQGSDAQLRLCFRFIVVIFPAIDLKIVIVNQVIEFVDWELAKGRHYQPILTTRDGLWRYRSGDVIAVKCFASDDGMPVINYMHRRDDSSFGTCTESELTSAIISTAKRWNGQITEFTVIRDKPFSFGYLVEIEGEIGSSLLRMLRLKPLPVNSMFGPQFQAHSRNSSSSPSRELKG</sequence>
<dbReference type="Pfam" id="PF23571">
    <property type="entry name" value="GH3_M"/>
    <property type="match status" value="1"/>
</dbReference>
<evidence type="ECO:0000313" key="4">
    <source>
        <dbReference type="Proteomes" id="UP000092154"/>
    </source>
</evidence>
<feature type="region of interest" description="Disordered" evidence="1">
    <location>
        <begin position="227"/>
        <end position="246"/>
    </location>
</feature>
<dbReference type="Proteomes" id="UP000092154">
    <property type="component" value="Unassembled WGS sequence"/>
</dbReference>
<gene>
    <name evidence="3" type="ORF">K503DRAFT_870581</name>
</gene>
<name>A0A1B7MG51_9AGAM</name>
<dbReference type="EMBL" id="KV449342">
    <property type="protein sequence ID" value="OAX31568.1"/>
    <property type="molecule type" value="Genomic_DNA"/>
</dbReference>
<dbReference type="InParanoid" id="A0A1B7MG51"/>
<evidence type="ECO:0000256" key="1">
    <source>
        <dbReference type="SAM" id="MobiDB-lite"/>
    </source>
</evidence>
<dbReference type="AlphaFoldDB" id="A0A1B7MG51"/>
<dbReference type="OrthoDB" id="10004661at2759"/>
<reference evidence="3 4" key="1">
    <citation type="submission" date="2016-06" db="EMBL/GenBank/DDBJ databases">
        <title>Comparative genomics of the ectomycorrhizal sister species Rhizopogon vinicolor and Rhizopogon vesiculosus (Basidiomycota: Boletales) reveals a divergence of the mating type B locus.</title>
        <authorList>
            <consortium name="DOE Joint Genome Institute"/>
            <person name="Mujic A.B."/>
            <person name="Kuo A."/>
            <person name="Tritt A."/>
            <person name="Lipzen A."/>
            <person name="Chen C."/>
            <person name="Johnson J."/>
            <person name="Sharma A."/>
            <person name="Barry K."/>
            <person name="Grigoriev I.V."/>
            <person name="Spatafora J.W."/>
        </authorList>
    </citation>
    <scope>NUCLEOTIDE SEQUENCE [LARGE SCALE GENOMIC DNA]</scope>
    <source>
        <strain evidence="3 4">AM-OR11-026</strain>
    </source>
</reference>
<proteinExistence type="predicted"/>
<organism evidence="3 4">
    <name type="scientific">Rhizopogon vinicolor AM-OR11-026</name>
    <dbReference type="NCBI Taxonomy" id="1314800"/>
    <lineage>
        <taxon>Eukaryota</taxon>
        <taxon>Fungi</taxon>
        <taxon>Dikarya</taxon>
        <taxon>Basidiomycota</taxon>
        <taxon>Agaricomycotina</taxon>
        <taxon>Agaricomycetes</taxon>
        <taxon>Agaricomycetidae</taxon>
        <taxon>Boletales</taxon>
        <taxon>Suillineae</taxon>
        <taxon>Rhizopogonaceae</taxon>
        <taxon>Rhizopogon</taxon>
    </lineage>
</organism>
<evidence type="ECO:0000259" key="2">
    <source>
        <dbReference type="Pfam" id="PF23571"/>
    </source>
</evidence>
<feature type="domain" description="GH3 middle" evidence="2">
    <location>
        <begin position="108"/>
        <end position="154"/>
    </location>
</feature>